<protein>
    <submittedName>
        <fullName evidence="2 3">Uncharacterized protein</fullName>
    </submittedName>
</protein>
<dbReference type="Proteomes" id="UP000005240">
    <property type="component" value="Unassembled WGS sequence"/>
</dbReference>
<feature type="region of interest" description="Disordered" evidence="1">
    <location>
        <begin position="1"/>
        <end position="99"/>
    </location>
</feature>
<accession>A0A180G2B4</accession>
<evidence type="ECO:0000313" key="3">
    <source>
        <dbReference type="EnsemblFungi" id="PTTG_10152-t43_1-p1"/>
    </source>
</evidence>
<dbReference type="VEuPathDB" id="FungiDB:PTTG_10152"/>
<reference evidence="2" key="2">
    <citation type="submission" date="2016-05" db="EMBL/GenBank/DDBJ databases">
        <title>Comparative analysis highlights variable genome content of wheat rusts and divergence of the mating loci.</title>
        <authorList>
            <person name="Cuomo C.A."/>
            <person name="Bakkeren G."/>
            <person name="Szabo L."/>
            <person name="Khalil H."/>
            <person name="Joly D."/>
            <person name="Goldberg J."/>
            <person name="Young S."/>
            <person name="Zeng Q."/>
            <person name="Fellers J."/>
        </authorList>
    </citation>
    <scope>NUCLEOTIDE SEQUENCE [LARGE SCALE GENOMIC DNA]</scope>
    <source>
        <strain evidence="2">1-1 BBBD Race 1</strain>
    </source>
</reference>
<dbReference type="EMBL" id="ADAS02001005">
    <property type="protein sequence ID" value="OAV86562.1"/>
    <property type="molecule type" value="Genomic_DNA"/>
</dbReference>
<sequence length="99" mass="10468">MAPVNRSPSSIATRSSGLGPNTGLSSKAAGKRVARSPTGSEDERETVQASRDTAPHISSTPRIPPAPVAAPLDDEDPAPDFSYAMDNRHREPITKNAYL</sequence>
<reference evidence="3 4" key="3">
    <citation type="journal article" date="2017" name="G3 (Bethesda)">
        <title>Comparative analysis highlights variable genome content of wheat rusts and divergence of the mating loci.</title>
        <authorList>
            <person name="Cuomo C.A."/>
            <person name="Bakkeren G."/>
            <person name="Khalil H.B."/>
            <person name="Panwar V."/>
            <person name="Joly D."/>
            <person name="Linning R."/>
            <person name="Sakthikumar S."/>
            <person name="Song X."/>
            <person name="Adiconis X."/>
            <person name="Fan L."/>
            <person name="Goldberg J.M."/>
            <person name="Levin J.Z."/>
            <person name="Young S."/>
            <person name="Zeng Q."/>
            <person name="Anikster Y."/>
            <person name="Bruce M."/>
            <person name="Wang M."/>
            <person name="Yin C."/>
            <person name="McCallum B."/>
            <person name="Szabo L.J."/>
            <person name="Hulbert S."/>
            <person name="Chen X."/>
            <person name="Fellers J.P."/>
        </authorList>
    </citation>
    <scope>NUCLEOTIDE SEQUENCE</scope>
    <source>
        <strain evidence="3">isolate 1-1 / race 1 (BBBD)</strain>
        <strain evidence="4">Isolate 1-1 / race 1 (BBBD)</strain>
    </source>
</reference>
<evidence type="ECO:0000313" key="2">
    <source>
        <dbReference type="EMBL" id="OAV86562.1"/>
    </source>
</evidence>
<name>A0A180G2B4_PUCT1</name>
<gene>
    <name evidence="2" type="ORF">PTTG_10152</name>
</gene>
<reference evidence="3" key="4">
    <citation type="submission" date="2025-05" db="UniProtKB">
        <authorList>
            <consortium name="EnsemblFungi"/>
        </authorList>
    </citation>
    <scope>IDENTIFICATION</scope>
    <source>
        <strain evidence="3">isolate 1-1 / race 1 (BBBD)</strain>
    </source>
</reference>
<organism evidence="2">
    <name type="scientific">Puccinia triticina (isolate 1-1 / race 1 (BBBD))</name>
    <name type="common">Brown leaf rust fungus</name>
    <dbReference type="NCBI Taxonomy" id="630390"/>
    <lineage>
        <taxon>Eukaryota</taxon>
        <taxon>Fungi</taxon>
        <taxon>Dikarya</taxon>
        <taxon>Basidiomycota</taxon>
        <taxon>Pucciniomycotina</taxon>
        <taxon>Pucciniomycetes</taxon>
        <taxon>Pucciniales</taxon>
        <taxon>Pucciniaceae</taxon>
        <taxon>Puccinia</taxon>
    </lineage>
</organism>
<keyword evidence="4" id="KW-1185">Reference proteome</keyword>
<dbReference type="AlphaFoldDB" id="A0A180G2B4"/>
<feature type="compositionally biased region" description="Polar residues" evidence="1">
    <location>
        <begin position="1"/>
        <end position="25"/>
    </location>
</feature>
<evidence type="ECO:0000256" key="1">
    <source>
        <dbReference type="SAM" id="MobiDB-lite"/>
    </source>
</evidence>
<feature type="compositionally biased region" description="Polar residues" evidence="1">
    <location>
        <begin position="47"/>
        <end position="61"/>
    </location>
</feature>
<reference evidence="2" key="1">
    <citation type="submission" date="2009-11" db="EMBL/GenBank/DDBJ databases">
        <authorList>
            <consortium name="The Broad Institute Genome Sequencing Platform"/>
            <person name="Ward D."/>
            <person name="Feldgarden M."/>
            <person name="Earl A."/>
            <person name="Young S.K."/>
            <person name="Zeng Q."/>
            <person name="Koehrsen M."/>
            <person name="Alvarado L."/>
            <person name="Berlin A."/>
            <person name="Bochicchio J."/>
            <person name="Borenstein D."/>
            <person name="Chapman S.B."/>
            <person name="Chen Z."/>
            <person name="Engels R."/>
            <person name="Freedman E."/>
            <person name="Gellesch M."/>
            <person name="Goldberg J."/>
            <person name="Griggs A."/>
            <person name="Gujja S."/>
            <person name="Heilman E."/>
            <person name="Heiman D."/>
            <person name="Hepburn T."/>
            <person name="Howarth C."/>
            <person name="Jen D."/>
            <person name="Larson L."/>
            <person name="Lewis B."/>
            <person name="Mehta T."/>
            <person name="Park D."/>
            <person name="Pearson M."/>
            <person name="Roberts A."/>
            <person name="Saif S."/>
            <person name="Shea T."/>
            <person name="Shenoy N."/>
            <person name="Sisk P."/>
            <person name="Stolte C."/>
            <person name="Sykes S."/>
            <person name="Thomson T."/>
            <person name="Walk T."/>
            <person name="White J."/>
            <person name="Yandava C."/>
            <person name="Izard J."/>
            <person name="Baranova O.V."/>
            <person name="Blanton J.M."/>
            <person name="Tanner A.C."/>
            <person name="Dewhirst F.E."/>
            <person name="Haas B."/>
            <person name="Nusbaum C."/>
            <person name="Birren B."/>
        </authorList>
    </citation>
    <scope>NUCLEOTIDE SEQUENCE [LARGE SCALE GENOMIC DNA]</scope>
    <source>
        <strain evidence="2">1-1 BBBD Race 1</strain>
    </source>
</reference>
<dbReference type="EnsemblFungi" id="PTTG_10152-t43_1">
    <property type="protein sequence ID" value="PTTG_10152-t43_1-p1"/>
    <property type="gene ID" value="PTTG_10152"/>
</dbReference>
<evidence type="ECO:0000313" key="4">
    <source>
        <dbReference type="Proteomes" id="UP000005240"/>
    </source>
</evidence>
<proteinExistence type="predicted"/>